<protein>
    <submittedName>
        <fullName evidence="1">RNA signal recognition particle</fullName>
    </submittedName>
</protein>
<dbReference type="PIRSF" id="PIRSF007028">
    <property type="entry name" value="UCP007028"/>
    <property type="match status" value="1"/>
</dbReference>
<proteinExistence type="predicted"/>
<dbReference type="Pfam" id="PF07237">
    <property type="entry name" value="DUF1428"/>
    <property type="match status" value="1"/>
</dbReference>
<dbReference type="AlphaFoldDB" id="A0A150WW01"/>
<evidence type="ECO:0000313" key="2">
    <source>
        <dbReference type="Proteomes" id="UP000075391"/>
    </source>
</evidence>
<name>A0A150WW01_BDEBC</name>
<organism evidence="1 2">
    <name type="scientific">Bdellovibrio bacteriovorus</name>
    <dbReference type="NCBI Taxonomy" id="959"/>
    <lineage>
        <taxon>Bacteria</taxon>
        <taxon>Pseudomonadati</taxon>
        <taxon>Bdellovibrionota</taxon>
        <taxon>Bdellovibrionia</taxon>
        <taxon>Bdellovibrionales</taxon>
        <taxon>Pseudobdellovibrionaceae</taxon>
        <taxon>Bdellovibrio</taxon>
    </lineage>
</organism>
<dbReference type="InterPro" id="IPR009874">
    <property type="entry name" value="DUF1428"/>
</dbReference>
<gene>
    <name evidence="1" type="ORF">AZI85_01475</name>
</gene>
<dbReference type="Proteomes" id="UP000075391">
    <property type="component" value="Unassembled WGS sequence"/>
</dbReference>
<dbReference type="Gene3D" id="3.30.70.100">
    <property type="match status" value="1"/>
</dbReference>
<dbReference type="OrthoDB" id="5296358at2"/>
<accession>A0A150WW01</accession>
<reference evidence="1 2" key="1">
    <citation type="submission" date="2016-03" db="EMBL/GenBank/DDBJ databases">
        <authorList>
            <person name="Ploux O."/>
        </authorList>
    </citation>
    <scope>NUCLEOTIDE SEQUENCE [LARGE SCALE GENOMIC DNA]</scope>
    <source>
        <strain evidence="1 2">BER2</strain>
    </source>
</reference>
<dbReference type="EMBL" id="LUKF01000001">
    <property type="protein sequence ID" value="KYG70633.1"/>
    <property type="molecule type" value="Genomic_DNA"/>
</dbReference>
<sequence>MAYVDGFVIAIKKSKLKKYQQVSKKASKVWMKYGALEYIETVGDDLNVKGVMPFTKLAKTKPGETVVFSWIVYKSKAHRNAVNKKVMADPFMTNFDPKDSPFEMSKMAYGGFKTIVLAK</sequence>
<dbReference type="SUPFAM" id="SSF54909">
    <property type="entry name" value="Dimeric alpha+beta barrel"/>
    <property type="match status" value="1"/>
</dbReference>
<comment type="caution">
    <text evidence="1">The sequence shown here is derived from an EMBL/GenBank/DDBJ whole genome shotgun (WGS) entry which is preliminary data.</text>
</comment>
<dbReference type="RefSeq" id="WP_063242407.1">
    <property type="nucleotide sequence ID" value="NZ_CP168967.1"/>
</dbReference>
<dbReference type="InterPro" id="IPR011008">
    <property type="entry name" value="Dimeric_a/b-barrel"/>
</dbReference>
<evidence type="ECO:0000313" key="1">
    <source>
        <dbReference type="EMBL" id="KYG70633.1"/>
    </source>
</evidence>